<evidence type="ECO:0000313" key="2">
    <source>
        <dbReference type="EMBL" id="GLI53347.1"/>
    </source>
</evidence>
<dbReference type="Proteomes" id="UP001144297">
    <property type="component" value="Unassembled WGS sequence"/>
</dbReference>
<dbReference type="Pfam" id="PF13470">
    <property type="entry name" value="PIN_3"/>
    <property type="match status" value="1"/>
</dbReference>
<organism evidence="2 3">
    <name type="scientific">Thermodesulfovibrio yellowstonii</name>
    <dbReference type="NCBI Taxonomy" id="28262"/>
    <lineage>
        <taxon>Bacteria</taxon>
        <taxon>Pseudomonadati</taxon>
        <taxon>Nitrospirota</taxon>
        <taxon>Thermodesulfovibrionia</taxon>
        <taxon>Thermodesulfovibrionales</taxon>
        <taxon>Thermodesulfovibrionaceae</taxon>
        <taxon>Thermodesulfovibrio</taxon>
    </lineage>
</organism>
<sequence length="136" mass="15680">MHKVFIDSNVLLAAIISGFQGSYPSLIIKLGSLNLIELFISNLVEIEVRKNLTIKKPENLRLLDEVVEDFHKLEDVYIPLRELENLSEADKIILSTAIYNRVDYFITGNTRDFKTFYCKKIINTTIVSPREFVESL</sequence>
<keyword evidence="3" id="KW-1185">Reference proteome</keyword>
<feature type="domain" description="PIN" evidence="1">
    <location>
        <begin position="3"/>
        <end position="111"/>
    </location>
</feature>
<dbReference type="InterPro" id="IPR002716">
    <property type="entry name" value="PIN_dom"/>
</dbReference>
<proteinExistence type="predicted"/>
<evidence type="ECO:0000313" key="3">
    <source>
        <dbReference type="Proteomes" id="UP001144297"/>
    </source>
</evidence>
<dbReference type="EMBL" id="BSDX01000001">
    <property type="protein sequence ID" value="GLI53347.1"/>
    <property type="molecule type" value="Genomic_DNA"/>
</dbReference>
<reference evidence="2" key="1">
    <citation type="submission" date="2022-12" db="EMBL/GenBank/DDBJ databases">
        <title>Reference genome sequencing for broad-spectrum identification of bacterial and archaeal isolates by mass spectrometry.</title>
        <authorList>
            <person name="Sekiguchi Y."/>
            <person name="Tourlousse D.M."/>
        </authorList>
    </citation>
    <scope>NUCLEOTIDE SEQUENCE</scope>
    <source>
        <strain evidence="2">TSL-P1</strain>
    </source>
</reference>
<comment type="caution">
    <text evidence="2">The sequence shown here is derived from an EMBL/GenBank/DDBJ whole genome shotgun (WGS) entry which is preliminary data.</text>
</comment>
<dbReference type="SUPFAM" id="SSF88723">
    <property type="entry name" value="PIN domain-like"/>
    <property type="match status" value="1"/>
</dbReference>
<name>A0A9W6GG83_9BACT</name>
<dbReference type="AlphaFoldDB" id="A0A9W6GG83"/>
<dbReference type="InterPro" id="IPR029060">
    <property type="entry name" value="PIN-like_dom_sf"/>
</dbReference>
<gene>
    <name evidence="2" type="ORF">TISLANDTSLP1_10400</name>
</gene>
<accession>A0A9W6GG83</accession>
<evidence type="ECO:0000259" key="1">
    <source>
        <dbReference type="Pfam" id="PF13470"/>
    </source>
</evidence>
<protein>
    <recommendedName>
        <fullName evidence="1">PIN domain-containing protein</fullName>
    </recommendedName>
</protein>